<dbReference type="SUPFAM" id="SSF48452">
    <property type="entry name" value="TPR-like"/>
    <property type="match status" value="1"/>
</dbReference>
<dbReference type="AlphaFoldDB" id="A0A1X7VKS1"/>
<dbReference type="PANTHER" id="PTHR14485:SF2">
    <property type="entry name" value="FUNGAL STAND N-TERMINAL GOODBYE DOMAIN-CONTAINING PROTEIN"/>
    <property type="match status" value="1"/>
</dbReference>
<dbReference type="InterPro" id="IPR019734">
    <property type="entry name" value="TPR_rpt"/>
</dbReference>
<protein>
    <recommendedName>
        <fullName evidence="2">MalT-like TPR region domain-containing protein</fullName>
    </recommendedName>
</protein>
<evidence type="ECO:0000313" key="1">
    <source>
        <dbReference type="EnsemblMetazoa" id="Aqu2.1.40028_001"/>
    </source>
</evidence>
<dbReference type="Pfam" id="PF13181">
    <property type="entry name" value="TPR_8"/>
    <property type="match status" value="1"/>
</dbReference>
<accession>A0A1X7VKS1</accession>
<sequence length="409" mass="46137">MDLQVRPVDQLKDTVDLAHSEQSNKKGDKAVDYWIKAKALARIVHGGNHWFYAFCCIKTGQCYLELLRLPEQSLQHIQEGKEILESLSSTLGDDSNCLHSLSLATCILGQILTLNGRLTDAEKCLSKSENYFTRYRLSCQDDPDLDMKITTSLGRLCTKQKNFDLAEGYFEKALDLYKILPVKDFHDETLLLMDFAEASVLLVFLLPKDIQVKYLQGNYDLSISRLQEAEKLASECFGQVSEEKADVMNKLAKVYFTMYGLETNDVDDTAVKLEDTLWGAYNIYVLVKSSSHHKAILVQEELVKLLVMQSRFEEAIKHLKELIVNQSVLYGEGSVKVSRTRKTLASVYLQVGHIEKGSEQLKLAQEVFMAVYGPNNSETTEISTTLKALTGSIEGKKTISKKPPFKCAF</sequence>
<name>A0A1X7VKS1_AMPQE</name>
<dbReference type="InParanoid" id="A0A1X7VKS1"/>
<evidence type="ECO:0008006" key="2">
    <source>
        <dbReference type="Google" id="ProtNLM"/>
    </source>
</evidence>
<dbReference type="InterPro" id="IPR011990">
    <property type="entry name" value="TPR-like_helical_dom_sf"/>
</dbReference>
<dbReference type="Gene3D" id="1.25.40.10">
    <property type="entry name" value="Tetratricopeptide repeat domain"/>
    <property type="match status" value="2"/>
</dbReference>
<proteinExistence type="predicted"/>
<organism evidence="1">
    <name type="scientific">Amphimedon queenslandica</name>
    <name type="common">Sponge</name>
    <dbReference type="NCBI Taxonomy" id="400682"/>
    <lineage>
        <taxon>Eukaryota</taxon>
        <taxon>Metazoa</taxon>
        <taxon>Porifera</taxon>
        <taxon>Demospongiae</taxon>
        <taxon>Heteroscleromorpha</taxon>
        <taxon>Haplosclerida</taxon>
        <taxon>Niphatidae</taxon>
        <taxon>Amphimedon</taxon>
    </lineage>
</organism>
<dbReference type="InterPro" id="IPR042621">
    <property type="entry name" value="TTC23/TTC23L"/>
</dbReference>
<dbReference type="OMA" id="VYKDMAA"/>
<dbReference type="PANTHER" id="PTHR14485">
    <property type="entry name" value="TETRATRICOPEPTIDE REPEAT PROTEIN 23"/>
    <property type="match status" value="1"/>
</dbReference>
<dbReference type="EnsemblMetazoa" id="Aqu2.1.40028_001">
    <property type="protein sequence ID" value="Aqu2.1.40028_001"/>
    <property type="gene ID" value="Aqu2.1.40028"/>
</dbReference>
<reference evidence="1" key="1">
    <citation type="submission" date="2017-05" db="UniProtKB">
        <authorList>
            <consortium name="EnsemblMetazoa"/>
        </authorList>
    </citation>
    <scope>IDENTIFICATION</scope>
</reference>
<dbReference type="OrthoDB" id="6367241at2759"/>
<dbReference type="STRING" id="400682.A0A1X7VKS1"/>